<dbReference type="Proteomes" id="UP001163324">
    <property type="component" value="Chromosome 7"/>
</dbReference>
<sequence length="391" mass="44026">MAEFCSTSAAATAVSSCARASLTEGLHVMMSLHSPTTASARELASALQDMSFTPKRPEDVESHRASNNSVNRRAAMSSGFRLQPTFAMYPLMFQGPFTANVPYVLDRFGPTANSPVSPLNQFPAAGQLYQTPPSPALTSQNGINHSPSKQGYGRPDLRRQHAARINRSPHHHAASHHNHVDIQRIREGIDVRTTIMLRNIPNKVDQTMLKRLIDESSWGKYDFMYLRIDFANDCNVGYAFINFVDPLDIIDFVDARGNQRWNCFKSDKIAEISYATIQGKDCLVQKFRNSSVMLEAPHYRPKLYFTSNGPMPELSGQEEPFPEPDNQSKMKRSCENAEHVGLFTPNAGQHFRDEQRRRRSQFDRGTRLAALEEYDFDAAVHRQIYNSGPGQ</sequence>
<gene>
    <name evidence="1" type="ORF">N3K66_007288</name>
</gene>
<evidence type="ECO:0000313" key="1">
    <source>
        <dbReference type="EMBL" id="KAI9897432.1"/>
    </source>
</evidence>
<proteinExistence type="predicted"/>
<reference evidence="1" key="1">
    <citation type="submission" date="2022-10" db="EMBL/GenBank/DDBJ databases">
        <title>Complete Genome of Trichothecium roseum strain YXFP-22015, a Plant Pathogen Isolated from Citrus.</title>
        <authorList>
            <person name="Wang Y."/>
            <person name="Zhu L."/>
        </authorList>
    </citation>
    <scope>NUCLEOTIDE SEQUENCE</scope>
    <source>
        <strain evidence="1">YXFP-22015</strain>
    </source>
</reference>
<accession>A0ACC0UVA2</accession>
<dbReference type="EMBL" id="CM047946">
    <property type="protein sequence ID" value="KAI9897432.1"/>
    <property type="molecule type" value="Genomic_DNA"/>
</dbReference>
<protein>
    <submittedName>
        <fullName evidence="1">Uncharacterized protein</fullName>
    </submittedName>
</protein>
<name>A0ACC0UVA2_9HYPO</name>
<evidence type="ECO:0000313" key="2">
    <source>
        <dbReference type="Proteomes" id="UP001163324"/>
    </source>
</evidence>
<keyword evidence="2" id="KW-1185">Reference proteome</keyword>
<organism evidence="1 2">
    <name type="scientific">Trichothecium roseum</name>
    <dbReference type="NCBI Taxonomy" id="47278"/>
    <lineage>
        <taxon>Eukaryota</taxon>
        <taxon>Fungi</taxon>
        <taxon>Dikarya</taxon>
        <taxon>Ascomycota</taxon>
        <taxon>Pezizomycotina</taxon>
        <taxon>Sordariomycetes</taxon>
        <taxon>Hypocreomycetidae</taxon>
        <taxon>Hypocreales</taxon>
        <taxon>Hypocreales incertae sedis</taxon>
        <taxon>Trichothecium</taxon>
    </lineage>
</organism>
<comment type="caution">
    <text evidence="1">The sequence shown here is derived from an EMBL/GenBank/DDBJ whole genome shotgun (WGS) entry which is preliminary data.</text>
</comment>